<evidence type="ECO:0000256" key="2">
    <source>
        <dbReference type="ARBA" id="ARBA00022714"/>
    </source>
</evidence>
<dbReference type="Gene3D" id="3.40.30.10">
    <property type="entry name" value="Glutaredoxin"/>
    <property type="match status" value="1"/>
</dbReference>
<keyword evidence="5 7" id="KW-0411">Iron-sulfur</keyword>
<comment type="similarity">
    <text evidence="1">Belongs to the complex I 24 kDa subunit family.</text>
</comment>
<dbReference type="AlphaFoldDB" id="A0A328EPZ5"/>
<dbReference type="InterPro" id="IPR002023">
    <property type="entry name" value="NuoE-like"/>
</dbReference>
<dbReference type="PANTHER" id="PTHR43342">
    <property type="entry name" value="NADH-QUINONE OXIDOREDUCTASE, E SUBUNIT"/>
    <property type="match status" value="1"/>
</dbReference>
<dbReference type="Proteomes" id="UP000248786">
    <property type="component" value="Unassembled WGS sequence"/>
</dbReference>
<dbReference type="PIRSF" id="PIRSF000216">
    <property type="entry name" value="NADH_DH_24kDa"/>
    <property type="match status" value="1"/>
</dbReference>
<keyword evidence="3 7" id="KW-0479">Metal-binding</keyword>
<evidence type="ECO:0000256" key="6">
    <source>
        <dbReference type="ARBA" id="ARBA00034078"/>
    </source>
</evidence>
<evidence type="ECO:0000256" key="7">
    <source>
        <dbReference type="PIRSR" id="PIRSR000216-1"/>
    </source>
</evidence>
<dbReference type="PANTHER" id="PTHR43342:SF1">
    <property type="entry name" value="BIFURCATING [FEFE] HYDROGENASE GAMMA SUBUNIT"/>
    <property type="match status" value="1"/>
</dbReference>
<comment type="cofactor">
    <cofactor evidence="6">
        <name>[2Fe-2S] cluster</name>
        <dbReference type="ChEBI" id="CHEBI:190135"/>
    </cofactor>
</comment>
<dbReference type="GO" id="GO:0046872">
    <property type="term" value="F:metal ion binding"/>
    <property type="evidence" value="ECO:0007669"/>
    <property type="project" value="UniProtKB-KW"/>
</dbReference>
<dbReference type="InterPro" id="IPR028431">
    <property type="entry name" value="NADP_DH_HndA-like"/>
</dbReference>
<organism evidence="8 9">
    <name type="scientific">Dehalococcoides mccartyi</name>
    <dbReference type="NCBI Taxonomy" id="61435"/>
    <lineage>
        <taxon>Bacteria</taxon>
        <taxon>Bacillati</taxon>
        <taxon>Chloroflexota</taxon>
        <taxon>Dehalococcoidia</taxon>
        <taxon>Dehalococcoidales</taxon>
        <taxon>Dehalococcoidaceae</taxon>
        <taxon>Dehalococcoides</taxon>
    </lineage>
</organism>
<gene>
    <name evidence="8" type="ORF">C1G86_0402</name>
</gene>
<comment type="caution">
    <text evidence="8">The sequence shown here is derived from an EMBL/GenBank/DDBJ whole genome shotgun (WGS) entry which is preliminary data.</text>
</comment>
<feature type="binding site" evidence="7">
    <location>
        <position position="81"/>
    </location>
    <ligand>
        <name>[2Fe-2S] cluster</name>
        <dbReference type="ChEBI" id="CHEBI:190135"/>
    </ligand>
</feature>
<keyword evidence="4 7" id="KW-0408">Iron</keyword>
<name>A0A328EPZ5_9CHLR</name>
<evidence type="ECO:0000313" key="9">
    <source>
        <dbReference type="Proteomes" id="UP000248786"/>
    </source>
</evidence>
<accession>A0A328EPZ5</accession>
<reference evidence="8 9" key="1">
    <citation type="submission" date="2018-05" db="EMBL/GenBank/DDBJ databases">
        <title>Draft genome sequences of Dehalococcoides mccartyi strains RC and KS.</title>
        <authorList>
            <person name="Higgins S.A."/>
            <person name="Padilla-Crespo E."/>
            <person name="Loeffler F.E."/>
        </authorList>
    </citation>
    <scope>NUCLEOTIDE SEQUENCE [LARGE SCALE GENOMIC DNA]</scope>
    <source>
        <strain evidence="8 9">KS</strain>
    </source>
</reference>
<dbReference type="FunFam" id="1.10.10.1590:FF:000001">
    <property type="entry name" value="NADH-quinone oxidoreductase subunit E"/>
    <property type="match status" value="1"/>
</dbReference>
<protein>
    <submittedName>
        <fullName evidence="8">Putative [Fe] hydrogenase, HymA subunit</fullName>
    </submittedName>
</protein>
<evidence type="ECO:0000256" key="1">
    <source>
        <dbReference type="ARBA" id="ARBA00010643"/>
    </source>
</evidence>
<dbReference type="CDD" id="cd03064">
    <property type="entry name" value="TRX_Fd_NuoE"/>
    <property type="match status" value="1"/>
</dbReference>
<evidence type="ECO:0000313" key="8">
    <source>
        <dbReference type="EMBL" id="RAL70754.1"/>
    </source>
</evidence>
<feature type="binding site" evidence="7">
    <location>
        <position position="126"/>
    </location>
    <ligand>
        <name>[2Fe-2S] cluster</name>
        <dbReference type="ChEBI" id="CHEBI:190135"/>
    </ligand>
</feature>
<feature type="binding site" evidence="7">
    <location>
        <position position="86"/>
    </location>
    <ligand>
        <name>[2Fe-2S] cluster</name>
        <dbReference type="ChEBI" id="CHEBI:190135"/>
    </ligand>
</feature>
<dbReference type="InterPro" id="IPR042128">
    <property type="entry name" value="NuoE_dom"/>
</dbReference>
<sequence>MHYGQTRKQNLHPRTLPVRSKKENLIPILLAFQRNFSYLSRDMMQKVAAYVGVPESSVYNIATFYSQFRLEPPGIHRVHVCRGTACHVMGAERLLRNIEKRLGIKAGETTLDNEISLDTINCAGICGLAPTLEVDGKLYTRLNGSSLNRILGKKKR</sequence>
<dbReference type="GO" id="GO:0051537">
    <property type="term" value="F:2 iron, 2 sulfur cluster binding"/>
    <property type="evidence" value="ECO:0007669"/>
    <property type="project" value="UniProtKB-KW"/>
</dbReference>
<dbReference type="GO" id="GO:0016491">
    <property type="term" value="F:oxidoreductase activity"/>
    <property type="evidence" value="ECO:0007669"/>
    <property type="project" value="InterPro"/>
</dbReference>
<feature type="binding site" evidence="7">
    <location>
        <position position="122"/>
    </location>
    <ligand>
        <name>[2Fe-2S] cluster</name>
        <dbReference type="ChEBI" id="CHEBI:190135"/>
    </ligand>
</feature>
<dbReference type="SUPFAM" id="SSF52833">
    <property type="entry name" value="Thioredoxin-like"/>
    <property type="match status" value="1"/>
</dbReference>
<dbReference type="InterPro" id="IPR041921">
    <property type="entry name" value="NuoE_N"/>
</dbReference>
<keyword evidence="2 7" id="KW-0001">2Fe-2S</keyword>
<dbReference type="EMBL" id="QGLD01000008">
    <property type="protein sequence ID" value="RAL70754.1"/>
    <property type="molecule type" value="Genomic_DNA"/>
</dbReference>
<proteinExistence type="inferred from homology"/>
<comment type="cofactor">
    <cofactor evidence="7">
        <name>[2Fe-2S] cluster</name>
        <dbReference type="ChEBI" id="CHEBI:190135"/>
    </cofactor>
    <text evidence="7">Binds 1 [2Fe-2S] cluster.</text>
</comment>
<dbReference type="InterPro" id="IPR036249">
    <property type="entry name" value="Thioredoxin-like_sf"/>
</dbReference>
<evidence type="ECO:0000256" key="4">
    <source>
        <dbReference type="ARBA" id="ARBA00023004"/>
    </source>
</evidence>
<evidence type="ECO:0000256" key="5">
    <source>
        <dbReference type="ARBA" id="ARBA00023014"/>
    </source>
</evidence>
<dbReference type="Pfam" id="PF01257">
    <property type="entry name" value="2Fe-2S_thioredx"/>
    <property type="match status" value="1"/>
</dbReference>
<evidence type="ECO:0000256" key="3">
    <source>
        <dbReference type="ARBA" id="ARBA00022723"/>
    </source>
</evidence>
<dbReference type="Gene3D" id="1.10.10.1590">
    <property type="entry name" value="NADH-quinone oxidoreductase subunit E"/>
    <property type="match status" value="1"/>
</dbReference>